<evidence type="ECO:0000313" key="9">
    <source>
        <dbReference type="EMBL" id="CAD6527500.1"/>
    </source>
</evidence>
<name>A0ABM8NIE4_9BURK</name>
<evidence type="ECO:0000259" key="8">
    <source>
        <dbReference type="PROSITE" id="PS51352"/>
    </source>
</evidence>
<organism evidence="9 10">
    <name type="scientific">Paraburkholderia metrosideri</name>
    <dbReference type="NCBI Taxonomy" id="580937"/>
    <lineage>
        <taxon>Bacteria</taxon>
        <taxon>Pseudomonadati</taxon>
        <taxon>Pseudomonadota</taxon>
        <taxon>Betaproteobacteria</taxon>
        <taxon>Burkholderiales</taxon>
        <taxon>Burkholderiaceae</taxon>
        <taxon>Paraburkholderia</taxon>
    </lineage>
</organism>
<sequence length="625" mass="65373">MLLIVLAYLGGALTILSPCILPVLPFVFARADQPFVRSGLPLLAGMALTFALVATLAAVGGGWVTQANQYGRWVAIVLLAVFGLTLLLPRFAEHLMRPFVSAGNRLSNFAQGDGQQVRAGSSFLLGIATGLLWAPCAGPILGLVLTGAALRGASVGTTLLLAAYAAGAATSLAVALLIGGKVFTAMKRSLGAGEWIRRGIGAAMLLGVVAISLGLDTGVLARVSTVATGGLEQRLVDRFAPASSQRQPAVASSSIDTSGNGAMMAANTPAQLATDSNAGPAMASGSMMRAADHAAANPAPLPVEGELPSLNGAVQWLNSPPLTTQDLRGKVVLVDFWTYSCINCLRSLPYVKAWAQKYKDQGLVVIGVHAPEFAFERNIDNVKKATHDLGVDYPVAIDNNYAIWRALNNQYWPAHYFVDAKGQIRYHHFGEGDYAESEKVIQQLLAEAGHADASKVAIGIANTSAQGVQAAADNADMQSPETYIGYQRAENFASPGGAAPDKVHTYAAPSQPAVNDWGLAGAWKVGAEHANLAAASGRIVYRFHARDLHLVLGPGSDGKPVRFRVSVDGNAPGAAHGTDVAADGSGIVTEQRLYQLVRQTGAVADHTFSIEFLDPGVQAYAFTFG</sequence>
<dbReference type="SUPFAM" id="SSF52833">
    <property type="entry name" value="Thioredoxin-like"/>
    <property type="match status" value="1"/>
</dbReference>
<dbReference type="Gene3D" id="3.40.30.10">
    <property type="entry name" value="Glutaredoxin"/>
    <property type="match status" value="1"/>
</dbReference>
<dbReference type="Pfam" id="PF17991">
    <property type="entry name" value="Thioredoxin_10"/>
    <property type="match status" value="1"/>
</dbReference>
<dbReference type="Proteomes" id="UP000598032">
    <property type="component" value="Unassembled WGS sequence"/>
</dbReference>
<keyword evidence="3 7" id="KW-0812">Transmembrane</keyword>
<dbReference type="RefSeq" id="WP_201642054.1">
    <property type="nucleotide sequence ID" value="NZ_CAJHCP010000004.1"/>
</dbReference>
<keyword evidence="2" id="KW-1003">Cell membrane</keyword>
<evidence type="ECO:0000256" key="2">
    <source>
        <dbReference type="ARBA" id="ARBA00022475"/>
    </source>
</evidence>
<feature type="transmembrane region" description="Helical" evidence="7">
    <location>
        <begin position="123"/>
        <end position="149"/>
    </location>
</feature>
<keyword evidence="4" id="KW-0201">Cytochrome c-type biogenesis</keyword>
<dbReference type="InterPro" id="IPR041017">
    <property type="entry name" value="Thioredoxin_10"/>
</dbReference>
<dbReference type="PROSITE" id="PS51352">
    <property type="entry name" value="THIOREDOXIN_2"/>
    <property type="match status" value="1"/>
</dbReference>
<dbReference type="PANTHER" id="PTHR42852:SF13">
    <property type="entry name" value="PROTEIN DIPZ"/>
    <property type="match status" value="1"/>
</dbReference>
<feature type="transmembrane region" description="Helical" evidence="7">
    <location>
        <begin position="6"/>
        <end position="28"/>
    </location>
</feature>
<feature type="domain" description="Thioredoxin" evidence="8">
    <location>
        <begin position="295"/>
        <end position="446"/>
    </location>
</feature>
<dbReference type="Gene3D" id="2.60.120.260">
    <property type="entry name" value="Galactose-binding domain-like"/>
    <property type="match status" value="1"/>
</dbReference>
<feature type="transmembrane region" description="Helical" evidence="7">
    <location>
        <begin position="161"/>
        <end position="183"/>
    </location>
</feature>
<dbReference type="PANTHER" id="PTHR42852">
    <property type="entry name" value="THIOL:DISULFIDE INTERCHANGE PROTEIN DSBE"/>
    <property type="match status" value="1"/>
</dbReference>
<keyword evidence="5 7" id="KW-1133">Transmembrane helix</keyword>
<feature type="transmembrane region" description="Helical" evidence="7">
    <location>
        <begin position="70"/>
        <end position="88"/>
    </location>
</feature>
<evidence type="ECO:0000256" key="3">
    <source>
        <dbReference type="ARBA" id="ARBA00022692"/>
    </source>
</evidence>
<protein>
    <submittedName>
        <fullName evidence="9">Protein DipZ</fullName>
    </submittedName>
</protein>
<keyword evidence="6 7" id="KW-0472">Membrane</keyword>
<dbReference type="InterPro" id="IPR003834">
    <property type="entry name" value="Cyt_c_assmbl_TM_dom"/>
</dbReference>
<gene>
    <name evidence="9" type="primary">dipZ_1</name>
    <name evidence="9" type="ORF">LMG28140_01945</name>
</gene>
<evidence type="ECO:0000256" key="6">
    <source>
        <dbReference type="ARBA" id="ARBA00023136"/>
    </source>
</evidence>
<evidence type="ECO:0000256" key="4">
    <source>
        <dbReference type="ARBA" id="ARBA00022748"/>
    </source>
</evidence>
<comment type="subcellular location">
    <subcellularLocation>
        <location evidence="1">Cell membrane</location>
        <topology evidence="1">Multi-pass membrane protein</topology>
    </subcellularLocation>
</comment>
<dbReference type="CDD" id="cd03012">
    <property type="entry name" value="TlpA_like_DipZ_like"/>
    <property type="match status" value="1"/>
</dbReference>
<dbReference type="EMBL" id="CAJHCP010000004">
    <property type="protein sequence ID" value="CAD6527500.1"/>
    <property type="molecule type" value="Genomic_DNA"/>
</dbReference>
<dbReference type="Pfam" id="PF08534">
    <property type="entry name" value="Redoxin"/>
    <property type="match status" value="1"/>
</dbReference>
<proteinExistence type="predicted"/>
<dbReference type="InterPro" id="IPR050553">
    <property type="entry name" value="Thioredoxin_ResA/DsbE_sf"/>
</dbReference>
<dbReference type="InterPro" id="IPR013766">
    <property type="entry name" value="Thioredoxin_domain"/>
</dbReference>
<evidence type="ECO:0000313" key="10">
    <source>
        <dbReference type="Proteomes" id="UP000598032"/>
    </source>
</evidence>
<comment type="caution">
    <text evidence="9">The sequence shown here is derived from an EMBL/GenBank/DDBJ whole genome shotgun (WGS) entry which is preliminary data.</text>
</comment>
<dbReference type="InterPro" id="IPR036249">
    <property type="entry name" value="Thioredoxin-like_sf"/>
</dbReference>
<evidence type="ECO:0000256" key="7">
    <source>
        <dbReference type="SAM" id="Phobius"/>
    </source>
</evidence>
<keyword evidence="10" id="KW-1185">Reference proteome</keyword>
<dbReference type="Pfam" id="PF02683">
    <property type="entry name" value="DsbD_TM"/>
    <property type="match status" value="1"/>
</dbReference>
<reference evidence="9 10" key="1">
    <citation type="submission" date="2020-10" db="EMBL/GenBank/DDBJ databases">
        <authorList>
            <person name="Peeters C."/>
        </authorList>
    </citation>
    <scope>NUCLEOTIDE SEQUENCE [LARGE SCALE GENOMIC DNA]</scope>
    <source>
        <strain evidence="9 10">LMG 28140</strain>
    </source>
</reference>
<accession>A0ABM8NIE4</accession>
<evidence type="ECO:0000256" key="1">
    <source>
        <dbReference type="ARBA" id="ARBA00004651"/>
    </source>
</evidence>
<dbReference type="InterPro" id="IPR013740">
    <property type="entry name" value="Redoxin"/>
</dbReference>
<feature type="transmembrane region" description="Helical" evidence="7">
    <location>
        <begin position="40"/>
        <end position="64"/>
    </location>
</feature>
<evidence type="ECO:0000256" key="5">
    <source>
        <dbReference type="ARBA" id="ARBA00022989"/>
    </source>
</evidence>